<dbReference type="Pfam" id="PF12796">
    <property type="entry name" value="Ank_2"/>
    <property type="match status" value="1"/>
</dbReference>
<dbReference type="InterPro" id="IPR036770">
    <property type="entry name" value="Ankyrin_rpt-contain_sf"/>
</dbReference>
<dbReference type="AlphaFoldDB" id="A0AAE0DWR7"/>
<reference evidence="2" key="1">
    <citation type="journal article" date="2023" name="Plant J.">
        <title>Genome sequences and population genomics provide insights into the demographic history, inbreeding, and mutation load of two 'living fossil' tree species of Dipteronia.</title>
        <authorList>
            <person name="Feng Y."/>
            <person name="Comes H.P."/>
            <person name="Chen J."/>
            <person name="Zhu S."/>
            <person name="Lu R."/>
            <person name="Zhang X."/>
            <person name="Li P."/>
            <person name="Qiu J."/>
            <person name="Olsen K.M."/>
            <person name="Qiu Y."/>
        </authorList>
    </citation>
    <scope>NUCLEOTIDE SEQUENCE</scope>
    <source>
        <strain evidence="2">NBL</strain>
    </source>
</reference>
<dbReference type="Proteomes" id="UP001281410">
    <property type="component" value="Unassembled WGS sequence"/>
</dbReference>
<protein>
    <recommendedName>
        <fullName evidence="4">Ankyrin repeat-containing protein</fullName>
    </recommendedName>
</protein>
<dbReference type="EMBL" id="JANJYJ010000009">
    <property type="protein sequence ID" value="KAK3189912.1"/>
    <property type="molecule type" value="Genomic_DNA"/>
</dbReference>
<comment type="caution">
    <text evidence="2">The sequence shown here is derived from an EMBL/GenBank/DDBJ whole genome shotgun (WGS) entry which is preliminary data.</text>
</comment>
<accession>A0AAE0DWR7</accession>
<organism evidence="2 3">
    <name type="scientific">Dipteronia sinensis</name>
    <dbReference type="NCBI Taxonomy" id="43782"/>
    <lineage>
        <taxon>Eukaryota</taxon>
        <taxon>Viridiplantae</taxon>
        <taxon>Streptophyta</taxon>
        <taxon>Embryophyta</taxon>
        <taxon>Tracheophyta</taxon>
        <taxon>Spermatophyta</taxon>
        <taxon>Magnoliopsida</taxon>
        <taxon>eudicotyledons</taxon>
        <taxon>Gunneridae</taxon>
        <taxon>Pentapetalae</taxon>
        <taxon>rosids</taxon>
        <taxon>malvids</taxon>
        <taxon>Sapindales</taxon>
        <taxon>Sapindaceae</taxon>
        <taxon>Hippocastanoideae</taxon>
        <taxon>Acereae</taxon>
        <taxon>Dipteronia</taxon>
    </lineage>
</organism>
<dbReference type="SMART" id="SM00248">
    <property type="entry name" value="ANK"/>
    <property type="match status" value="3"/>
</dbReference>
<name>A0AAE0DWR7_9ROSI</name>
<dbReference type="PROSITE" id="PS50088">
    <property type="entry name" value="ANK_REPEAT"/>
    <property type="match status" value="1"/>
</dbReference>
<evidence type="ECO:0000313" key="2">
    <source>
        <dbReference type="EMBL" id="KAK3189912.1"/>
    </source>
</evidence>
<dbReference type="SUPFAM" id="SSF48403">
    <property type="entry name" value="Ankyrin repeat"/>
    <property type="match status" value="1"/>
</dbReference>
<dbReference type="Gene3D" id="1.25.40.20">
    <property type="entry name" value="Ankyrin repeat-containing domain"/>
    <property type="match status" value="1"/>
</dbReference>
<keyword evidence="3" id="KW-1185">Reference proteome</keyword>
<proteinExistence type="predicted"/>
<gene>
    <name evidence="2" type="ORF">Dsin_029473</name>
</gene>
<dbReference type="PANTHER" id="PTHR24121:SF21">
    <property type="entry name" value="ANKYRIN REPEAT FAMILY PROTEIN"/>
    <property type="match status" value="1"/>
</dbReference>
<evidence type="ECO:0000313" key="3">
    <source>
        <dbReference type="Proteomes" id="UP001281410"/>
    </source>
</evidence>
<evidence type="ECO:0008006" key="4">
    <source>
        <dbReference type="Google" id="ProtNLM"/>
    </source>
</evidence>
<dbReference type="PANTHER" id="PTHR24121">
    <property type="entry name" value="NO MECHANORECEPTOR POTENTIAL C, ISOFORM D-RELATED"/>
    <property type="match status" value="1"/>
</dbReference>
<keyword evidence="1" id="KW-0040">ANK repeat</keyword>
<feature type="repeat" description="ANK" evidence="1">
    <location>
        <begin position="173"/>
        <end position="205"/>
    </location>
</feature>
<evidence type="ECO:0000256" key="1">
    <source>
        <dbReference type="PROSITE-ProRule" id="PRU00023"/>
    </source>
</evidence>
<dbReference type="InterPro" id="IPR002110">
    <property type="entry name" value="Ankyrin_rpt"/>
</dbReference>
<sequence>MIKEVNTVKEKRIRKSIQLMMIVKKIIQLPQTNNIARHQHQKFTPSLELLSGERYFQICVPLRKAALNGNLKEVYNILSVHEEILNRSSLLRMAITKGHATILHVAAGARQTSFVEEMINSIQPSDNESTLLLQDINGNTSFCFAAAAGDVELAKIMLNKNPNLNLAAIRGNHDNTPLYMAVMFGQKEMATFLYDATENILYQDERTALFFKSVSLQVYMVRIHE</sequence>